<sequence length="39" mass="4875">MHQILSRNKQFRYKQNKPVKNLYKEMKRKEPDLVCGRLR</sequence>
<dbReference type="AlphaFoldDB" id="Q1G305"/>
<reference evidence="1" key="1">
    <citation type="submission" date="2006-04" db="EMBL/GenBank/DDBJ databases">
        <authorList>
            <person name="Underwood B.A."/>
            <person name="Xiao Y."/>
            <person name="Moskal W."/>
            <person name="Monaghan E."/>
            <person name="Wang W."/>
            <person name="Redman J."/>
            <person name="Wu H.C."/>
            <person name="Utterback T."/>
            <person name="Town C.D."/>
        </authorList>
    </citation>
    <scope>NUCLEOTIDE SEQUENCE</scope>
</reference>
<dbReference type="EMBL" id="DQ492223">
    <property type="protein sequence ID" value="ABF59152.1"/>
    <property type="molecule type" value="mRNA"/>
</dbReference>
<evidence type="ECO:0000313" key="1">
    <source>
        <dbReference type="EMBL" id="ABF59152.1"/>
    </source>
</evidence>
<accession>Q1G305</accession>
<proteinExistence type="evidence at transcript level"/>
<organism evidence="1">
    <name type="scientific">Arabidopsis thaliana</name>
    <name type="common">Mouse-ear cress</name>
    <dbReference type="NCBI Taxonomy" id="3702"/>
    <lineage>
        <taxon>Eukaryota</taxon>
        <taxon>Viridiplantae</taxon>
        <taxon>Streptophyta</taxon>
        <taxon>Embryophyta</taxon>
        <taxon>Tracheophyta</taxon>
        <taxon>Spermatophyta</taxon>
        <taxon>Magnoliopsida</taxon>
        <taxon>eudicotyledons</taxon>
        <taxon>Gunneridae</taxon>
        <taxon>Pentapetalae</taxon>
        <taxon>rosids</taxon>
        <taxon>malvids</taxon>
        <taxon>Brassicales</taxon>
        <taxon>Brassicaceae</taxon>
        <taxon>Camelineae</taxon>
        <taxon>Arabidopsis</taxon>
    </lineage>
</organism>
<protein>
    <submittedName>
        <fullName evidence="1">Uncharacterized protein</fullName>
    </submittedName>
</protein>
<name>Q1G305_ARATH</name>